<name>A0A928W018_9CYAN</name>
<gene>
    <name evidence="2" type="ORF">IQ235_18550</name>
</gene>
<dbReference type="EMBL" id="JADEXN010000429">
    <property type="protein sequence ID" value="MBE9042764.1"/>
    <property type="molecule type" value="Genomic_DNA"/>
</dbReference>
<keyword evidence="1" id="KW-0472">Membrane</keyword>
<comment type="caution">
    <text evidence="2">The sequence shown here is derived from an EMBL/GenBank/DDBJ whole genome shotgun (WGS) entry which is preliminary data.</text>
</comment>
<dbReference type="Pfam" id="PF06051">
    <property type="entry name" value="DUF928"/>
    <property type="match status" value="1"/>
</dbReference>
<sequence>MHRALGKYFMAVMAKTKLHAFVLALVSIVLSVFIVIGWHAPSYPIEFNPPDRGAPGRLIGAGTRFSGDSGTTRGSTNLRQVEIEMDSTILECPFTALVPQVGGKNYGLTLDEYPTFFIHIPKIPGAIVEFTLSGENGEALYHTRYLTAERDATFGISLPRHANVPPLEVDRIYSWQVSLEFKSSSIYVVRGEIERFEATPEFAKTLEEASLGEKVVLYAEASLWYDAVKALADLRRADPGNLQLRADWIELMNAVGLADIAYKPLL</sequence>
<feature type="transmembrane region" description="Helical" evidence="1">
    <location>
        <begin position="20"/>
        <end position="40"/>
    </location>
</feature>
<evidence type="ECO:0000313" key="3">
    <source>
        <dbReference type="Proteomes" id="UP000621799"/>
    </source>
</evidence>
<evidence type="ECO:0000256" key="1">
    <source>
        <dbReference type="SAM" id="Phobius"/>
    </source>
</evidence>
<reference evidence="2" key="1">
    <citation type="submission" date="2020-10" db="EMBL/GenBank/DDBJ databases">
        <authorList>
            <person name="Castelo-Branco R."/>
            <person name="Eusebio N."/>
            <person name="Adriana R."/>
            <person name="Vieira A."/>
            <person name="Brugerolle De Fraissinette N."/>
            <person name="Rezende De Castro R."/>
            <person name="Schneider M.P."/>
            <person name="Vasconcelos V."/>
            <person name="Leao P.N."/>
        </authorList>
    </citation>
    <scope>NUCLEOTIDE SEQUENCE</scope>
    <source>
        <strain evidence="2">LEGE 11467</strain>
    </source>
</reference>
<keyword evidence="3" id="KW-1185">Reference proteome</keyword>
<dbReference type="InterPro" id="IPR010328">
    <property type="entry name" value="DUF928"/>
</dbReference>
<dbReference type="AlphaFoldDB" id="A0A928W018"/>
<organism evidence="2 3">
    <name type="scientific">Zarconia navalis LEGE 11467</name>
    <dbReference type="NCBI Taxonomy" id="1828826"/>
    <lineage>
        <taxon>Bacteria</taxon>
        <taxon>Bacillati</taxon>
        <taxon>Cyanobacteriota</taxon>
        <taxon>Cyanophyceae</taxon>
        <taxon>Oscillatoriophycideae</taxon>
        <taxon>Oscillatoriales</taxon>
        <taxon>Oscillatoriales incertae sedis</taxon>
        <taxon>Zarconia</taxon>
        <taxon>Zarconia navalis</taxon>
    </lineage>
</organism>
<evidence type="ECO:0000313" key="2">
    <source>
        <dbReference type="EMBL" id="MBE9042764.1"/>
    </source>
</evidence>
<dbReference type="Proteomes" id="UP000621799">
    <property type="component" value="Unassembled WGS sequence"/>
</dbReference>
<proteinExistence type="predicted"/>
<accession>A0A928W018</accession>
<protein>
    <submittedName>
        <fullName evidence="2">DUF928 domain-containing protein</fullName>
    </submittedName>
</protein>
<keyword evidence="1" id="KW-0812">Transmembrane</keyword>
<keyword evidence="1" id="KW-1133">Transmembrane helix</keyword>